<evidence type="ECO:0000256" key="2">
    <source>
        <dbReference type="ARBA" id="ARBA00006068"/>
    </source>
</evidence>
<comment type="subcellular location">
    <subcellularLocation>
        <location evidence="1">Cell membrane</location>
        <topology evidence="1">Single-pass type II membrane protein</topology>
    </subcellularLocation>
</comment>
<keyword evidence="8 12" id="KW-0472">Membrane</keyword>
<dbReference type="Gene3D" id="3.40.630.190">
    <property type="entry name" value="LCP protein"/>
    <property type="match status" value="1"/>
</dbReference>
<gene>
    <name evidence="14" type="ORF">JOC95_001515</name>
</gene>
<dbReference type="PANTHER" id="PTHR33392:SF8">
    <property type="entry name" value="REGULATORY PROTEIN MSRR"/>
    <property type="match status" value="1"/>
</dbReference>
<dbReference type="PANTHER" id="PTHR33392">
    <property type="entry name" value="POLYISOPRENYL-TEICHOIC ACID--PEPTIDOGLYCAN TEICHOIC ACID TRANSFERASE TAGU"/>
    <property type="match status" value="1"/>
</dbReference>
<evidence type="ECO:0000256" key="7">
    <source>
        <dbReference type="ARBA" id="ARBA00023015"/>
    </source>
</evidence>
<dbReference type="InterPro" id="IPR050922">
    <property type="entry name" value="LytR/CpsA/Psr_CW_biosynth"/>
</dbReference>
<evidence type="ECO:0000256" key="3">
    <source>
        <dbReference type="ARBA" id="ARBA00022475"/>
    </source>
</evidence>
<evidence type="ECO:0000256" key="12">
    <source>
        <dbReference type="SAM" id="Phobius"/>
    </source>
</evidence>
<keyword evidence="7" id="KW-0805">Transcription regulation</keyword>
<evidence type="ECO:0000313" key="14">
    <source>
        <dbReference type="EMBL" id="MBM7619663.1"/>
    </source>
</evidence>
<organism evidence="14 15">
    <name type="scientific">Sutcliffiella tianshenii</name>
    <dbReference type="NCBI Taxonomy" id="1463404"/>
    <lineage>
        <taxon>Bacteria</taxon>
        <taxon>Bacillati</taxon>
        <taxon>Bacillota</taxon>
        <taxon>Bacilli</taxon>
        <taxon>Bacillales</taxon>
        <taxon>Bacillaceae</taxon>
        <taxon>Sutcliffiella</taxon>
    </lineage>
</organism>
<feature type="transmembrane region" description="Helical" evidence="12">
    <location>
        <begin position="14"/>
        <end position="36"/>
    </location>
</feature>
<evidence type="ECO:0000256" key="6">
    <source>
        <dbReference type="ARBA" id="ARBA00022989"/>
    </source>
</evidence>
<evidence type="ECO:0000256" key="9">
    <source>
        <dbReference type="ARBA" id="ARBA00023163"/>
    </source>
</evidence>
<evidence type="ECO:0000259" key="13">
    <source>
        <dbReference type="Pfam" id="PF03816"/>
    </source>
</evidence>
<keyword evidence="9" id="KW-0804">Transcription</keyword>
<dbReference type="InterPro" id="IPR004474">
    <property type="entry name" value="LytR_CpsA_psr"/>
</dbReference>
<dbReference type="Proteomes" id="UP000737402">
    <property type="component" value="Unassembled WGS sequence"/>
</dbReference>
<dbReference type="NCBIfam" id="TIGR00350">
    <property type="entry name" value="lytR_cpsA_psr"/>
    <property type="match status" value="1"/>
</dbReference>
<keyword evidence="15" id="KW-1185">Reference proteome</keyword>
<evidence type="ECO:0000256" key="4">
    <source>
        <dbReference type="ARBA" id="ARBA00022692"/>
    </source>
</evidence>
<evidence type="ECO:0000256" key="11">
    <source>
        <dbReference type="ARBA" id="ARBA00040752"/>
    </source>
</evidence>
<sequence>MTRSQRRGSNKKKYIILSLIFVPLLLIAAVFTYGYLQYKSAFENSKDDSILDDEPIEFNPVEVTEEKYNVLMLGIDARGEEQSRTDTIMIAQYDEKTKDTKLVSIMRDTYVEIPGHDSNKINAAHAIGGVELLRKTIEHNFGVDLHYYAIVDFQSFSKVVDVAFPDGVEIDVEKDMSKGIDHALTAGKQTLNGAELLDYVRFRQDSESDFGRVRRQQEVLKVLSNEFSELNTVVKLPKIMGTAMPYIKTNMENSLLIKIGPSVLFENKSEMESLRIPMDGTFTDERYDHAGLVLATDIETNKTAIQEFLGE</sequence>
<evidence type="ECO:0000313" key="15">
    <source>
        <dbReference type="Proteomes" id="UP000737402"/>
    </source>
</evidence>
<dbReference type="EMBL" id="JAFBED010000003">
    <property type="protein sequence ID" value="MBM7619663.1"/>
    <property type="molecule type" value="Genomic_DNA"/>
</dbReference>
<comment type="caution">
    <text evidence="14">The sequence shown here is derived from an EMBL/GenBank/DDBJ whole genome shotgun (WGS) entry which is preliminary data.</text>
</comment>
<proteinExistence type="inferred from homology"/>
<reference evidence="14 15" key="1">
    <citation type="submission" date="2021-01" db="EMBL/GenBank/DDBJ databases">
        <title>Genomic Encyclopedia of Type Strains, Phase IV (KMG-IV): sequencing the most valuable type-strain genomes for metagenomic binning, comparative biology and taxonomic classification.</title>
        <authorList>
            <person name="Goeker M."/>
        </authorList>
    </citation>
    <scope>NUCLEOTIDE SEQUENCE [LARGE SCALE GENOMIC DNA]</scope>
    <source>
        <strain evidence="14 15">DSM 25879</strain>
    </source>
</reference>
<dbReference type="Pfam" id="PF03816">
    <property type="entry name" value="LytR_cpsA_psr"/>
    <property type="match status" value="1"/>
</dbReference>
<evidence type="ECO:0000256" key="1">
    <source>
        <dbReference type="ARBA" id="ARBA00004401"/>
    </source>
</evidence>
<keyword evidence="3" id="KW-1003">Cell membrane</keyword>
<comment type="similarity">
    <text evidence="2">Belongs to the LytR/CpsA/Psr (LCP) family.</text>
</comment>
<evidence type="ECO:0000256" key="5">
    <source>
        <dbReference type="ARBA" id="ARBA00022968"/>
    </source>
</evidence>
<keyword evidence="4 12" id="KW-0812">Transmembrane</keyword>
<feature type="domain" description="Cell envelope-related transcriptional attenuator" evidence="13">
    <location>
        <begin position="84"/>
        <end position="227"/>
    </location>
</feature>
<name>A0ABS2NZ67_9BACI</name>
<keyword evidence="5" id="KW-0735">Signal-anchor</keyword>
<protein>
    <recommendedName>
        <fullName evidence="11">Regulatory protein MsrR</fullName>
    </recommendedName>
</protein>
<comment type="function">
    <text evidence="10">Involved in SarA attenuation. Affects resistance to oxacillin and teicoplanin, as well as the synthesis of virulence factors.</text>
</comment>
<evidence type="ECO:0000256" key="10">
    <source>
        <dbReference type="ARBA" id="ARBA00037178"/>
    </source>
</evidence>
<accession>A0ABS2NZ67</accession>
<evidence type="ECO:0000256" key="8">
    <source>
        <dbReference type="ARBA" id="ARBA00023136"/>
    </source>
</evidence>
<keyword evidence="6 12" id="KW-1133">Transmembrane helix</keyword>